<protein>
    <submittedName>
        <fullName evidence="1">Uncharacterized protein</fullName>
    </submittedName>
</protein>
<dbReference type="EMBL" id="GBXM01089895">
    <property type="protein sequence ID" value="JAH18682.1"/>
    <property type="molecule type" value="Transcribed_RNA"/>
</dbReference>
<dbReference type="EMBL" id="GBXM01105342">
    <property type="protein sequence ID" value="JAH03235.1"/>
    <property type="molecule type" value="Transcribed_RNA"/>
</dbReference>
<sequence>MKQMCANMFYYSTELYGQNIHQIKIKRKTYTCQGQKSLHSEKLMIQLK</sequence>
<dbReference type="AlphaFoldDB" id="A0A0E9PGQ0"/>
<dbReference type="EMBL" id="GBXM01095767">
    <property type="protein sequence ID" value="JAH12810.1"/>
    <property type="molecule type" value="Transcribed_RNA"/>
</dbReference>
<organism evidence="1">
    <name type="scientific">Anguilla anguilla</name>
    <name type="common">European freshwater eel</name>
    <name type="synonym">Muraena anguilla</name>
    <dbReference type="NCBI Taxonomy" id="7936"/>
    <lineage>
        <taxon>Eukaryota</taxon>
        <taxon>Metazoa</taxon>
        <taxon>Chordata</taxon>
        <taxon>Craniata</taxon>
        <taxon>Vertebrata</taxon>
        <taxon>Euteleostomi</taxon>
        <taxon>Actinopterygii</taxon>
        <taxon>Neopterygii</taxon>
        <taxon>Teleostei</taxon>
        <taxon>Anguilliformes</taxon>
        <taxon>Anguillidae</taxon>
        <taxon>Anguilla</taxon>
    </lineage>
</organism>
<reference evidence="1" key="1">
    <citation type="submission" date="2014-11" db="EMBL/GenBank/DDBJ databases">
        <authorList>
            <person name="Amaro Gonzalez C."/>
        </authorList>
    </citation>
    <scope>NUCLEOTIDE SEQUENCE</scope>
</reference>
<evidence type="ECO:0000313" key="1">
    <source>
        <dbReference type="EMBL" id="JAH03235.1"/>
    </source>
</evidence>
<accession>A0A0E9PGQ0</accession>
<name>A0A0E9PGQ0_ANGAN</name>
<reference evidence="1" key="2">
    <citation type="journal article" date="2015" name="Fish Shellfish Immunol.">
        <title>Early steps in the European eel (Anguilla anguilla)-Vibrio vulnificus interaction in the gills: Role of the RtxA13 toxin.</title>
        <authorList>
            <person name="Callol A."/>
            <person name="Pajuelo D."/>
            <person name="Ebbesson L."/>
            <person name="Teles M."/>
            <person name="MacKenzie S."/>
            <person name="Amaro C."/>
        </authorList>
    </citation>
    <scope>NUCLEOTIDE SEQUENCE</scope>
</reference>
<proteinExistence type="predicted"/>